<accession>A0A4C1VM86</accession>
<organism evidence="1 2">
    <name type="scientific">Eumeta variegata</name>
    <name type="common">Bagworm moth</name>
    <name type="synonym">Eumeta japonica</name>
    <dbReference type="NCBI Taxonomy" id="151549"/>
    <lineage>
        <taxon>Eukaryota</taxon>
        <taxon>Metazoa</taxon>
        <taxon>Ecdysozoa</taxon>
        <taxon>Arthropoda</taxon>
        <taxon>Hexapoda</taxon>
        <taxon>Insecta</taxon>
        <taxon>Pterygota</taxon>
        <taxon>Neoptera</taxon>
        <taxon>Endopterygota</taxon>
        <taxon>Lepidoptera</taxon>
        <taxon>Glossata</taxon>
        <taxon>Ditrysia</taxon>
        <taxon>Tineoidea</taxon>
        <taxon>Psychidae</taxon>
        <taxon>Oiketicinae</taxon>
        <taxon>Eumeta</taxon>
    </lineage>
</organism>
<dbReference type="AlphaFoldDB" id="A0A4C1VM86"/>
<evidence type="ECO:0000313" key="1">
    <source>
        <dbReference type="EMBL" id="GBP40196.1"/>
    </source>
</evidence>
<evidence type="ECO:0000313" key="2">
    <source>
        <dbReference type="Proteomes" id="UP000299102"/>
    </source>
</evidence>
<dbReference type="EMBL" id="BGZK01000378">
    <property type="protein sequence ID" value="GBP40196.1"/>
    <property type="molecule type" value="Genomic_DNA"/>
</dbReference>
<dbReference type="Proteomes" id="UP000299102">
    <property type="component" value="Unassembled WGS sequence"/>
</dbReference>
<sequence length="165" mass="18599">MFCVVCEPSTFIVLQAIAICDRDTYSIRRPAAVGRSKRRGPPLDARRHRCNQFAAPPGGGRPEGFRVGRRRHLLLETDMKTVDFPIVLRSGPLLRRYVRRTRPNGLTEDERSRASAPAPAARAAAICQIELKLNADLPSRRRLPPRRSRVALLVCCNRNYKSDVV</sequence>
<comment type="caution">
    <text evidence="1">The sequence shown here is derived from an EMBL/GenBank/DDBJ whole genome shotgun (WGS) entry which is preliminary data.</text>
</comment>
<proteinExistence type="predicted"/>
<gene>
    <name evidence="1" type="ORF">EVAR_37597_1</name>
</gene>
<keyword evidence="2" id="KW-1185">Reference proteome</keyword>
<protein>
    <submittedName>
        <fullName evidence="1">Uncharacterized protein</fullName>
    </submittedName>
</protein>
<name>A0A4C1VM86_EUMVA</name>
<reference evidence="1 2" key="1">
    <citation type="journal article" date="2019" name="Commun. Biol.">
        <title>The bagworm genome reveals a unique fibroin gene that provides high tensile strength.</title>
        <authorList>
            <person name="Kono N."/>
            <person name="Nakamura H."/>
            <person name="Ohtoshi R."/>
            <person name="Tomita M."/>
            <person name="Numata K."/>
            <person name="Arakawa K."/>
        </authorList>
    </citation>
    <scope>NUCLEOTIDE SEQUENCE [LARGE SCALE GENOMIC DNA]</scope>
</reference>